<dbReference type="Proteomes" id="UP000184192">
    <property type="component" value="Unassembled WGS sequence"/>
</dbReference>
<evidence type="ECO:0000256" key="1">
    <source>
        <dbReference type="SAM" id="SignalP"/>
    </source>
</evidence>
<feature type="chain" id="PRO_5044562608" evidence="1">
    <location>
        <begin position="20"/>
        <end position="389"/>
    </location>
</feature>
<dbReference type="eggNOG" id="COG3325">
    <property type="taxonomic scope" value="Bacteria"/>
</dbReference>
<dbReference type="Gene3D" id="3.20.20.80">
    <property type="entry name" value="Glycosidases"/>
    <property type="match status" value="1"/>
</dbReference>
<keyword evidence="3" id="KW-0378">Hydrolase</keyword>
<accession>A0A1M6IGY2</accession>
<reference evidence="3" key="1">
    <citation type="submission" date="2016-11" db="EMBL/GenBank/DDBJ databases">
        <authorList>
            <person name="Jaros S."/>
            <person name="Januszkiewicz K."/>
            <person name="Wedrychowicz H."/>
        </authorList>
    </citation>
    <scope>NUCLEOTIDE SEQUENCE [LARGE SCALE GENOMIC DNA]</scope>
    <source>
        <strain evidence="3">DSM 26884</strain>
    </source>
</reference>
<keyword evidence="1" id="KW-0732">Signal</keyword>
<protein>
    <submittedName>
        <fullName evidence="2 3">Glycoside hydrolase family 18</fullName>
    </submittedName>
</protein>
<dbReference type="InterPro" id="IPR001579">
    <property type="entry name" value="Glyco_hydro_18_chit_AS"/>
</dbReference>
<dbReference type="EMBL" id="QSCF01000008">
    <property type="protein sequence ID" value="RGX79651.1"/>
    <property type="molecule type" value="Genomic_DNA"/>
</dbReference>
<dbReference type="GO" id="GO:0005975">
    <property type="term" value="P:carbohydrate metabolic process"/>
    <property type="evidence" value="ECO:0007669"/>
    <property type="project" value="InterPro"/>
</dbReference>
<feature type="signal peptide" evidence="1">
    <location>
        <begin position="1"/>
        <end position="19"/>
    </location>
</feature>
<evidence type="ECO:0000313" key="5">
    <source>
        <dbReference type="Proteomes" id="UP000286075"/>
    </source>
</evidence>
<keyword evidence="4" id="KW-1185">Reference proteome</keyword>
<dbReference type="GeneID" id="92713492"/>
<reference evidence="2 5" key="3">
    <citation type="submission" date="2018-08" db="EMBL/GenBank/DDBJ databases">
        <title>A genome reference for cultivated species of the human gut microbiota.</title>
        <authorList>
            <person name="Zou Y."/>
            <person name="Xue W."/>
            <person name="Luo G."/>
        </authorList>
    </citation>
    <scope>NUCLEOTIDE SEQUENCE [LARGE SCALE GENOMIC DNA]</scope>
    <source>
        <strain evidence="2 5">OF03-9BH</strain>
    </source>
</reference>
<organism evidence="3 4">
    <name type="scientific">Bacteroides stercorirosoris</name>
    <dbReference type="NCBI Taxonomy" id="871324"/>
    <lineage>
        <taxon>Bacteria</taxon>
        <taxon>Pseudomonadati</taxon>
        <taxon>Bacteroidota</taxon>
        <taxon>Bacteroidia</taxon>
        <taxon>Bacteroidales</taxon>
        <taxon>Bacteroidaceae</taxon>
        <taxon>Bacteroides</taxon>
    </lineage>
</organism>
<dbReference type="OrthoDB" id="7183084at2"/>
<dbReference type="InterPro" id="IPR032320">
    <property type="entry name" value="GH18_BT1044-like"/>
</dbReference>
<reference evidence="4" key="2">
    <citation type="submission" date="2016-11" db="EMBL/GenBank/DDBJ databases">
        <authorList>
            <person name="Varghese N."/>
            <person name="Submissions S."/>
        </authorList>
    </citation>
    <scope>NUCLEOTIDE SEQUENCE [LARGE SCALE GENOMIC DNA]</scope>
    <source>
        <strain evidence="4">DSM 26884</strain>
    </source>
</reference>
<evidence type="ECO:0000313" key="2">
    <source>
        <dbReference type="EMBL" id="RGX79651.1"/>
    </source>
</evidence>
<dbReference type="InterPro" id="IPR017853">
    <property type="entry name" value="GH"/>
</dbReference>
<evidence type="ECO:0000313" key="4">
    <source>
        <dbReference type="Proteomes" id="UP000184192"/>
    </source>
</evidence>
<dbReference type="Pfam" id="PF16141">
    <property type="entry name" value="GH18_BT1044-like"/>
    <property type="match status" value="1"/>
</dbReference>
<dbReference type="AlphaFoldDB" id="A0A1M6IGY2"/>
<proteinExistence type="predicted"/>
<sequence length="389" mass="43767">MKYLKKILFLIPFAGLLMAACDDWTELESKEIDHVGGHNTDGKSEQYYADLRAWKETSKDYGRPVYFGWFSNWSPIGAARKGYLSSLPDSVDYISMWSGPFGMTPEKIADKNDFQKKKGGKLFVCFILHDIGTGITPASVAEKVQADNPDADASEIKRLTKVAQDEYWGFTSGVKGTEDHTAAIQKYARALCDSIIANDYDGLDIDWEPSGAGDGDGSLKNLYDWQNPDEYMPGKYLHVLVEELGKYLGPKSTLAADGKYRYLLVDGELWNVDKESGPYFDYYITQAYGNHDLDGRVEEGQDAFGEYYEPRKHIFTENFESSWDTGGGLLDQAAYNHSSGPKGGVGAFRLDNDYDNTPDYKYTREAIQIMHKAYADYMSSQNNKPEENK</sequence>
<dbReference type="PROSITE" id="PS51257">
    <property type="entry name" value="PROKAR_LIPOPROTEIN"/>
    <property type="match status" value="1"/>
</dbReference>
<dbReference type="EMBL" id="FQZN01000023">
    <property type="protein sequence ID" value="SHJ33751.1"/>
    <property type="molecule type" value="Genomic_DNA"/>
</dbReference>
<dbReference type="PROSITE" id="PS01095">
    <property type="entry name" value="GH18_1"/>
    <property type="match status" value="1"/>
</dbReference>
<name>A0A1M6IGY2_9BACE</name>
<gene>
    <name evidence="2" type="ORF">DXA68_06920</name>
    <name evidence="3" type="ORF">SAMN05444350_1236</name>
</gene>
<dbReference type="GO" id="GO:0004553">
    <property type="term" value="F:hydrolase activity, hydrolyzing O-glycosyl compounds"/>
    <property type="evidence" value="ECO:0007669"/>
    <property type="project" value="InterPro"/>
</dbReference>
<dbReference type="RefSeq" id="WP_025834965.1">
    <property type="nucleotide sequence ID" value="NZ_CABMFG010000008.1"/>
</dbReference>
<evidence type="ECO:0000313" key="3">
    <source>
        <dbReference type="EMBL" id="SHJ33751.1"/>
    </source>
</evidence>
<dbReference type="Proteomes" id="UP000286075">
    <property type="component" value="Unassembled WGS sequence"/>
</dbReference>
<dbReference type="SUPFAM" id="SSF51445">
    <property type="entry name" value="(Trans)glycosidases"/>
    <property type="match status" value="1"/>
</dbReference>